<proteinExistence type="predicted"/>
<sequence length="179" mass="20670">MNIKNWFTEHKLQIKLAMAKRVLFIGLVAFLFLSFMFIFASLFGHSEPEVANVRVAILSILTVYIVIGVATMMITKRFLLWLYRIIIVNVVLYTLSAPVLFYLSSFDYFYQSLRIEMLIGVFIILALFFIFIIFPMRVIKKSEADIIEKRPSGAALVAIFVILFYFMFLISGLLGIIQI</sequence>
<dbReference type="EMBL" id="MHOJ01000035">
    <property type="protein sequence ID" value="OGZ61829.1"/>
    <property type="molecule type" value="Genomic_DNA"/>
</dbReference>
<evidence type="ECO:0000313" key="3">
    <source>
        <dbReference type="Proteomes" id="UP000178509"/>
    </source>
</evidence>
<evidence type="ECO:0000256" key="1">
    <source>
        <dbReference type="SAM" id="Phobius"/>
    </source>
</evidence>
<gene>
    <name evidence="2" type="ORF">A3H51_00300</name>
</gene>
<feature type="transmembrane region" description="Helical" evidence="1">
    <location>
        <begin position="55"/>
        <end position="74"/>
    </location>
</feature>
<dbReference type="STRING" id="1802164.A3H51_00300"/>
<organism evidence="2 3">
    <name type="scientific">Candidatus Spechtbacteria bacterium RIFCSPLOWO2_02_FULL_38_8</name>
    <dbReference type="NCBI Taxonomy" id="1802164"/>
    <lineage>
        <taxon>Bacteria</taxon>
        <taxon>Candidatus Spechtiibacteriota</taxon>
    </lineage>
</organism>
<feature type="transmembrane region" description="Helical" evidence="1">
    <location>
        <begin position="21"/>
        <end position="43"/>
    </location>
</feature>
<feature type="transmembrane region" description="Helical" evidence="1">
    <location>
        <begin position="81"/>
        <end position="103"/>
    </location>
</feature>
<comment type="caution">
    <text evidence="2">The sequence shown here is derived from an EMBL/GenBank/DDBJ whole genome shotgun (WGS) entry which is preliminary data.</text>
</comment>
<keyword evidence="1" id="KW-0472">Membrane</keyword>
<keyword evidence="1" id="KW-1133">Transmembrane helix</keyword>
<dbReference type="Proteomes" id="UP000178509">
    <property type="component" value="Unassembled WGS sequence"/>
</dbReference>
<feature type="transmembrane region" description="Helical" evidence="1">
    <location>
        <begin position="155"/>
        <end position="177"/>
    </location>
</feature>
<dbReference type="AlphaFoldDB" id="A0A1G2HHG6"/>
<feature type="transmembrane region" description="Helical" evidence="1">
    <location>
        <begin position="115"/>
        <end position="134"/>
    </location>
</feature>
<reference evidence="2 3" key="1">
    <citation type="journal article" date="2016" name="Nat. Commun.">
        <title>Thousands of microbial genomes shed light on interconnected biogeochemical processes in an aquifer system.</title>
        <authorList>
            <person name="Anantharaman K."/>
            <person name="Brown C.T."/>
            <person name="Hug L.A."/>
            <person name="Sharon I."/>
            <person name="Castelle C.J."/>
            <person name="Probst A.J."/>
            <person name="Thomas B.C."/>
            <person name="Singh A."/>
            <person name="Wilkins M.J."/>
            <person name="Karaoz U."/>
            <person name="Brodie E.L."/>
            <person name="Williams K.H."/>
            <person name="Hubbard S.S."/>
            <person name="Banfield J.F."/>
        </authorList>
    </citation>
    <scope>NUCLEOTIDE SEQUENCE [LARGE SCALE GENOMIC DNA]</scope>
</reference>
<evidence type="ECO:0000313" key="2">
    <source>
        <dbReference type="EMBL" id="OGZ61829.1"/>
    </source>
</evidence>
<name>A0A1G2HHG6_9BACT</name>
<keyword evidence="1" id="KW-0812">Transmembrane</keyword>
<protein>
    <submittedName>
        <fullName evidence="2">Uncharacterized protein</fullName>
    </submittedName>
</protein>
<accession>A0A1G2HHG6</accession>